<evidence type="ECO:0000256" key="3">
    <source>
        <dbReference type="ARBA" id="ARBA00023242"/>
    </source>
</evidence>
<comment type="domain">
    <text evidence="5">The QLQ domain and WRC domain may be involved in protein-protein interaction and DNA-binding, respectively.</text>
</comment>
<proteinExistence type="inferred from homology"/>
<keyword evidence="5" id="KW-0804">Transcription</keyword>
<dbReference type="GO" id="GO:0099402">
    <property type="term" value="P:plant organ development"/>
    <property type="evidence" value="ECO:0007669"/>
    <property type="project" value="UniProtKB-ARBA"/>
</dbReference>
<dbReference type="InterPro" id="IPR014977">
    <property type="entry name" value="WRC_dom"/>
</dbReference>
<comment type="function">
    <text evidence="5">Transcription activator.</text>
</comment>
<comment type="similarity">
    <text evidence="2 5">Belongs to the GRF family.</text>
</comment>
<feature type="domain" description="WRC" evidence="8">
    <location>
        <begin position="84"/>
        <end position="128"/>
    </location>
</feature>
<dbReference type="EMBL" id="OX465082">
    <property type="protein sequence ID" value="CAI9289246.1"/>
    <property type="molecule type" value="Genomic_DNA"/>
</dbReference>
<dbReference type="PANTHER" id="PTHR31602:SF8">
    <property type="entry name" value="GROWTH-REGULATING FACTOR 5"/>
    <property type="match status" value="1"/>
</dbReference>
<dbReference type="InterPro" id="IPR031137">
    <property type="entry name" value="GRF"/>
</dbReference>
<dbReference type="GO" id="GO:0006355">
    <property type="term" value="P:regulation of DNA-templated transcription"/>
    <property type="evidence" value="ECO:0007669"/>
    <property type="project" value="InterPro"/>
</dbReference>
<dbReference type="PROSITE" id="PS51667">
    <property type="entry name" value="WRC"/>
    <property type="match status" value="1"/>
</dbReference>
<dbReference type="AlphaFoldDB" id="A0AA35ZBF7"/>
<evidence type="ECO:0000259" key="7">
    <source>
        <dbReference type="PROSITE" id="PS51666"/>
    </source>
</evidence>
<dbReference type="GO" id="GO:0005634">
    <property type="term" value="C:nucleus"/>
    <property type="evidence" value="ECO:0007669"/>
    <property type="project" value="UniProtKB-SubCell"/>
</dbReference>
<feature type="short sequence motif" description="Bipartite nuclear localization signal" evidence="4">
    <location>
        <begin position="89"/>
        <end position="99"/>
    </location>
</feature>
<dbReference type="Proteomes" id="UP001177003">
    <property type="component" value="Chromosome 6"/>
</dbReference>
<dbReference type="PROSITE" id="PS51666">
    <property type="entry name" value="QLQ"/>
    <property type="match status" value="1"/>
</dbReference>
<keyword evidence="5" id="KW-0010">Activator</keyword>
<evidence type="ECO:0000259" key="8">
    <source>
        <dbReference type="PROSITE" id="PS51667"/>
    </source>
</evidence>
<dbReference type="Pfam" id="PF08880">
    <property type="entry name" value="QLQ"/>
    <property type="match status" value="1"/>
</dbReference>
<keyword evidence="5" id="KW-0805">Transcription regulation</keyword>
<feature type="region of interest" description="Disordered" evidence="6">
    <location>
        <begin position="114"/>
        <end position="134"/>
    </location>
</feature>
<accession>A0AA35ZBF7</accession>
<keyword evidence="3 4" id="KW-0539">Nucleus</keyword>
<reference evidence="9" key="1">
    <citation type="submission" date="2023-04" db="EMBL/GenBank/DDBJ databases">
        <authorList>
            <person name="Vijverberg K."/>
            <person name="Xiong W."/>
            <person name="Schranz E."/>
        </authorList>
    </citation>
    <scope>NUCLEOTIDE SEQUENCE</scope>
</reference>
<dbReference type="Pfam" id="PF08879">
    <property type="entry name" value="WRC"/>
    <property type="match status" value="1"/>
</dbReference>
<dbReference type="GO" id="GO:0005524">
    <property type="term" value="F:ATP binding"/>
    <property type="evidence" value="ECO:0007669"/>
    <property type="project" value="UniProtKB-UniRule"/>
</dbReference>
<evidence type="ECO:0000313" key="10">
    <source>
        <dbReference type="Proteomes" id="UP001177003"/>
    </source>
</evidence>
<feature type="short sequence motif" description="Bipartite nuclear localization signal" evidence="4">
    <location>
        <begin position="117"/>
        <end position="124"/>
    </location>
</feature>
<keyword evidence="10" id="KW-1185">Reference proteome</keyword>
<comment type="subcellular location">
    <subcellularLocation>
        <location evidence="1 4 5">Nucleus</location>
    </subcellularLocation>
</comment>
<protein>
    <recommendedName>
        <fullName evidence="5">Growth-regulating factor</fullName>
    </recommendedName>
</protein>
<dbReference type="InterPro" id="IPR014978">
    <property type="entry name" value="Gln-Leu-Gln_QLQ"/>
</dbReference>
<evidence type="ECO:0000256" key="2">
    <source>
        <dbReference type="ARBA" id="ARBA00008122"/>
    </source>
</evidence>
<evidence type="ECO:0000313" key="9">
    <source>
        <dbReference type="EMBL" id="CAI9289246.1"/>
    </source>
</evidence>
<evidence type="ECO:0000256" key="4">
    <source>
        <dbReference type="PROSITE-ProRule" id="PRU01002"/>
    </source>
</evidence>
<dbReference type="SMART" id="SM00951">
    <property type="entry name" value="QLQ"/>
    <property type="match status" value="1"/>
</dbReference>
<evidence type="ECO:0000256" key="5">
    <source>
        <dbReference type="RuleBase" id="RU367127"/>
    </source>
</evidence>
<feature type="domain" description="QLQ" evidence="7">
    <location>
        <begin position="20"/>
        <end position="55"/>
    </location>
</feature>
<gene>
    <name evidence="9" type="ORF">LSALG_LOCUS28494</name>
</gene>
<sequence length="309" mass="34083">MSGSKSVAISGGGGDWYRAPFTAVQWQELEHQALIYKYLVAGVPVPSDLVLPIRRSLEALSAKLLHHPALGYTNLSLYYGKKFDPEPGRCRRTDGKKWRCSKEAFHESKYCERHMNRGRNRSRKPVESQSTAKGGSYQNVISTATVSATAKSLYPITTNSGTGSYNFGINGSKLQLDTIPYGINTKDVRYSQEQTVTVNVDNQNYTSNLCGDSDDLDNSWSCQVVTNSSSLLSEPQNDSYSNTFEPIPMSMIDDDANNSISMSSSSSSSKQQSQQHFCFFGGEIDQRTCFHTAVFDDASCARDAMTSVV</sequence>
<evidence type="ECO:0000256" key="1">
    <source>
        <dbReference type="ARBA" id="ARBA00004123"/>
    </source>
</evidence>
<dbReference type="PANTHER" id="PTHR31602">
    <property type="entry name" value="GROWTH-REGULATING FACTOR 5"/>
    <property type="match status" value="1"/>
</dbReference>
<organism evidence="9 10">
    <name type="scientific">Lactuca saligna</name>
    <name type="common">Willowleaf lettuce</name>
    <dbReference type="NCBI Taxonomy" id="75948"/>
    <lineage>
        <taxon>Eukaryota</taxon>
        <taxon>Viridiplantae</taxon>
        <taxon>Streptophyta</taxon>
        <taxon>Embryophyta</taxon>
        <taxon>Tracheophyta</taxon>
        <taxon>Spermatophyta</taxon>
        <taxon>Magnoliopsida</taxon>
        <taxon>eudicotyledons</taxon>
        <taxon>Gunneridae</taxon>
        <taxon>Pentapetalae</taxon>
        <taxon>asterids</taxon>
        <taxon>campanulids</taxon>
        <taxon>Asterales</taxon>
        <taxon>Asteraceae</taxon>
        <taxon>Cichorioideae</taxon>
        <taxon>Cichorieae</taxon>
        <taxon>Lactucinae</taxon>
        <taxon>Lactuca</taxon>
    </lineage>
</organism>
<evidence type="ECO:0000256" key="6">
    <source>
        <dbReference type="SAM" id="MobiDB-lite"/>
    </source>
</evidence>
<dbReference type="GO" id="GO:0006351">
    <property type="term" value="P:DNA-templated transcription"/>
    <property type="evidence" value="ECO:0007669"/>
    <property type="project" value="UniProtKB-UniRule"/>
</dbReference>
<name>A0AA35ZBF7_LACSI</name>